<protein>
    <submittedName>
        <fullName evidence="2">Uncharacterized protein</fullName>
    </submittedName>
</protein>
<evidence type="ECO:0000313" key="2">
    <source>
        <dbReference type="EMBL" id="GGA34854.1"/>
    </source>
</evidence>
<dbReference type="Proteomes" id="UP000618591">
    <property type="component" value="Unassembled WGS sequence"/>
</dbReference>
<keyword evidence="1" id="KW-1133">Transmembrane helix</keyword>
<keyword evidence="1" id="KW-0472">Membrane</keyword>
<comment type="caution">
    <text evidence="2">The sequence shown here is derived from an EMBL/GenBank/DDBJ whole genome shotgun (WGS) entry which is preliminary data.</text>
</comment>
<dbReference type="EMBL" id="BMDW01000001">
    <property type="protein sequence ID" value="GGA34854.1"/>
    <property type="molecule type" value="Genomic_DNA"/>
</dbReference>
<keyword evidence="1" id="KW-0812">Transmembrane</keyword>
<gene>
    <name evidence="2" type="ORF">GCM10011395_01480</name>
</gene>
<accession>A0ABQ1G3N4</accession>
<keyword evidence="3" id="KW-1185">Reference proteome</keyword>
<name>A0ABQ1G3N4_9SPHN</name>
<feature type="transmembrane region" description="Helical" evidence="1">
    <location>
        <begin position="12"/>
        <end position="36"/>
    </location>
</feature>
<evidence type="ECO:0000256" key="1">
    <source>
        <dbReference type="SAM" id="Phobius"/>
    </source>
</evidence>
<feature type="transmembrane region" description="Helical" evidence="1">
    <location>
        <begin position="77"/>
        <end position="101"/>
    </location>
</feature>
<proteinExistence type="predicted"/>
<organism evidence="2 3">
    <name type="scientific">Sphingomonas psychrolutea</name>
    <dbReference type="NCBI Taxonomy" id="1259676"/>
    <lineage>
        <taxon>Bacteria</taxon>
        <taxon>Pseudomonadati</taxon>
        <taxon>Pseudomonadota</taxon>
        <taxon>Alphaproteobacteria</taxon>
        <taxon>Sphingomonadales</taxon>
        <taxon>Sphingomonadaceae</taxon>
        <taxon>Sphingomonas</taxon>
    </lineage>
</organism>
<reference evidence="3" key="1">
    <citation type="journal article" date="2019" name="Int. J. Syst. Evol. Microbiol.">
        <title>The Global Catalogue of Microorganisms (GCM) 10K type strain sequencing project: providing services to taxonomists for standard genome sequencing and annotation.</title>
        <authorList>
            <consortium name="The Broad Institute Genomics Platform"/>
            <consortium name="The Broad Institute Genome Sequencing Center for Infectious Disease"/>
            <person name="Wu L."/>
            <person name="Ma J."/>
        </authorList>
    </citation>
    <scope>NUCLEOTIDE SEQUENCE [LARGE SCALE GENOMIC DNA]</scope>
    <source>
        <strain evidence="3">CGMCC 1.10106</strain>
    </source>
</reference>
<feature type="transmembrane region" description="Helical" evidence="1">
    <location>
        <begin position="113"/>
        <end position="137"/>
    </location>
</feature>
<sequence length="145" mass="14795">MRTYEASLDRAGLALGAGGLVGGVFAAALVSVGSGLAPLELLVGFVIGVLITTMAAVAIGGPVGLLCHAIGWRGPGVAVAVGGLAGFALFLGGQTYGFGLFDMPVSDTQTLLFRWMSAVATSLILALVAALIGWTMWRVAYRRVR</sequence>
<evidence type="ECO:0000313" key="3">
    <source>
        <dbReference type="Proteomes" id="UP000618591"/>
    </source>
</evidence>
<feature type="transmembrane region" description="Helical" evidence="1">
    <location>
        <begin position="42"/>
        <end position="65"/>
    </location>
</feature>